<dbReference type="AlphaFoldDB" id="A0A6J2VDW6"/>
<name>A0A6J2VDW6_CHACN</name>
<reference evidence="5" key="1">
    <citation type="submission" date="2025-08" db="UniProtKB">
        <authorList>
            <consortium name="RefSeq"/>
        </authorList>
    </citation>
    <scope>IDENTIFICATION</scope>
</reference>
<dbReference type="Gene3D" id="1.20.1270.10">
    <property type="match status" value="1"/>
</dbReference>
<dbReference type="RefSeq" id="XP_030629411.1">
    <property type="nucleotide sequence ID" value="XM_030773551.1"/>
</dbReference>
<accession>A0A6J2VDW6</accession>
<dbReference type="GeneID" id="115811382"/>
<gene>
    <name evidence="5" type="primary">ankrd45</name>
</gene>
<evidence type="ECO:0000256" key="3">
    <source>
        <dbReference type="PROSITE-ProRule" id="PRU00023"/>
    </source>
</evidence>
<dbReference type="PANTHER" id="PTHR24201">
    <property type="entry name" value="ANK_REP_REGION DOMAIN-CONTAINING PROTEIN"/>
    <property type="match status" value="1"/>
</dbReference>
<evidence type="ECO:0000256" key="1">
    <source>
        <dbReference type="ARBA" id="ARBA00022737"/>
    </source>
</evidence>
<dbReference type="InterPro" id="IPR050776">
    <property type="entry name" value="Ank_Repeat/CDKN_Inhibitor"/>
</dbReference>
<protein>
    <submittedName>
        <fullName evidence="5">Ankyrin repeat domain-containing protein 45</fullName>
    </submittedName>
</protein>
<evidence type="ECO:0000313" key="5">
    <source>
        <dbReference type="RefSeq" id="XP_030629411.1"/>
    </source>
</evidence>
<dbReference type="Proteomes" id="UP000504632">
    <property type="component" value="Chromosome 5"/>
</dbReference>
<dbReference type="FunCoup" id="A0A6J2VDW6">
    <property type="interactions" value="230"/>
</dbReference>
<dbReference type="Pfam" id="PF12796">
    <property type="entry name" value="Ank_2"/>
    <property type="match status" value="1"/>
</dbReference>
<keyword evidence="4" id="KW-1185">Reference proteome</keyword>
<dbReference type="SMART" id="SM00248">
    <property type="entry name" value="ANK"/>
    <property type="match status" value="2"/>
</dbReference>
<dbReference type="CTD" id="339416"/>
<dbReference type="PROSITE" id="PS50088">
    <property type="entry name" value="ANK_REPEAT"/>
    <property type="match status" value="1"/>
</dbReference>
<dbReference type="InParanoid" id="A0A6J2VDW6"/>
<evidence type="ECO:0000256" key="2">
    <source>
        <dbReference type="ARBA" id="ARBA00023043"/>
    </source>
</evidence>
<dbReference type="SUPFAM" id="SSF100934">
    <property type="entry name" value="Heat shock protein 70kD (HSP70), C-terminal subdomain"/>
    <property type="match status" value="1"/>
</dbReference>
<dbReference type="SUPFAM" id="SSF48403">
    <property type="entry name" value="Ankyrin repeat"/>
    <property type="match status" value="1"/>
</dbReference>
<dbReference type="InterPro" id="IPR036770">
    <property type="entry name" value="Ankyrin_rpt-contain_sf"/>
</dbReference>
<sequence length="214" mass="23405">MQSSVAITVFNSTLAGDVEGLQSVFNNEGISGEESPDMFGETDDVGRNALFFACMLGRSCIIQELVKNGGQVNSITARGYTPLHCAAMWGQLDTLKTLVELNANLQAVNFRGERAADVAIRYSKLDCAEYLAWIEAKQSLQACIGHFKDALTDPGKIQGKLTKDEKNICTNALSAKSDWLQSVKNPTAEDFSEQRKQLVDLVAPILERLNPLCE</sequence>
<dbReference type="PROSITE" id="PS50297">
    <property type="entry name" value="ANK_REP_REGION"/>
    <property type="match status" value="1"/>
</dbReference>
<keyword evidence="1" id="KW-0677">Repeat</keyword>
<evidence type="ECO:0000313" key="4">
    <source>
        <dbReference type="Proteomes" id="UP000504632"/>
    </source>
</evidence>
<organism evidence="4 5">
    <name type="scientific">Chanos chanos</name>
    <name type="common">Milkfish</name>
    <name type="synonym">Mugil chanos</name>
    <dbReference type="NCBI Taxonomy" id="29144"/>
    <lineage>
        <taxon>Eukaryota</taxon>
        <taxon>Metazoa</taxon>
        <taxon>Chordata</taxon>
        <taxon>Craniata</taxon>
        <taxon>Vertebrata</taxon>
        <taxon>Euteleostomi</taxon>
        <taxon>Actinopterygii</taxon>
        <taxon>Neopterygii</taxon>
        <taxon>Teleostei</taxon>
        <taxon>Ostariophysi</taxon>
        <taxon>Gonorynchiformes</taxon>
        <taxon>Chanidae</taxon>
        <taxon>Chanos</taxon>
    </lineage>
</organism>
<proteinExistence type="predicted"/>
<dbReference type="OrthoDB" id="194358at2759"/>
<keyword evidence="2 3" id="KW-0040">ANK repeat</keyword>
<dbReference type="InterPro" id="IPR029048">
    <property type="entry name" value="HSP70_C_sf"/>
</dbReference>
<dbReference type="Gene3D" id="1.25.40.20">
    <property type="entry name" value="Ankyrin repeat-containing domain"/>
    <property type="match status" value="1"/>
</dbReference>
<feature type="repeat" description="ANK" evidence="3">
    <location>
        <begin position="78"/>
        <end position="110"/>
    </location>
</feature>
<dbReference type="InterPro" id="IPR002110">
    <property type="entry name" value="Ankyrin_rpt"/>
</dbReference>